<protein>
    <submittedName>
        <fullName evidence="2">Uncharacterized protein</fullName>
    </submittedName>
</protein>
<evidence type="ECO:0000313" key="2">
    <source>
        <dbReference type="EMBL" id="SEJ09727.1"/>
    </source>
</evidence>
<dbReference type="Proteomes" id="UP000199005">
    <property type="component" value="Unassembled WGS sequence"/>
</dbReference>
<dbReference type="STRING" id="170623.SAMN04244579_03106"/>
<dbReference type="EMBL" id="FNYO01000038">
    <property type="protein sequence ID" value="SEJ09727.1"/>
    <property type="molecule type" value="Genomic_DNA"/>
</dbReference>
<evidence type="ECO:0000313" key="3">
    <source>
        <dbReference type="Proteomes" id="UP000199005"/>
    </source>
</evidence>
<accession>A0A1H6W6N4</accession>
<gene>
    <name evidence="2" type="ORF">SAMN04244579_03106</name>
</gene>
<name>A0A1H6W6N4_9GAMM</name>
<evidence type="ECO:0000256" key="1">
    <source>
        <dbReference type="SAM" id="MobiDB-lite"/>
    </source>
</evidence>
<organism evidence="2 3">
    <name type="scientific">Azotobacter beijerinckii</name>
    <dbReference type="NCBI Taxonomy" id="170623"/>
    <lineage>
        <taxon>Bacteria</taxon>
        <taxon>Pseudomonadati</taxon>
        <taxon>Pseudomonadota</taxon>
        <taxon>Gammaproteobacteria</taxon>
        <taxon>Pseudomonadales</taxon>
        <taxon>Pseudomonadaceae</taxon>
        <taxon>Azotobacter</taxon>
    </lineage>
</organism>
<dbReference type="RefSeq" id="WP_090900939.1">
    <property type="nucleotide sequence ID" value="NZ_FNYO01000038.1"/>
</dbReference>
<dbReference type="AlphaFoldDB" id="A0A1H6W6N4"/>
<feature type="region of interest" description="Disordered" evidence="1">
    <location>
        <begin position="77"/>
        <end position="97"/>
    </location>
</feature>
<sequence>MSKANRLELARIADEALQQIDHGVEHLSWLEALLGAIQLDAEHNQGRRVAHLATIAEYVLMDTSNLLDCQAEQLKTQLQTAERHDPSQDPVQEETVH</sequence>
<proteinExistence type="predicted"/>
<reference evidence="2 3" key="1">
    <citation type="submission" date="2016-10" db="EMBL/GenBank/DDBJ databases">
        <authorList>
            <person name="de Groot N.N."/>
        </authorList>
    </citation>
    <scope>NUCLEOTIDE SEQUENCE [LARGE SCALE GENOMIC DNA]</scope>
    <source>
        <strain evidence="2 3">DSM 1041</strain>
    </source>
</reference>